<dbReference type="RefSeq" id="XP_024734161.1">
    <property type="nucleotide sequence ID" value="XM_024887831.1"/>
</dbReference>
<reference evidence="5 6" key="1">
    <citation type="submission" date="2016-04" db="EMBL/GenBank/DDBJ databases">
        <title>A degradative enzymes factory behind the ericoid mycorrhizal symbiosis.</title>
        <authorList>
            <consortium name="DOE Joint Genome Institute"/>
            <person name="Martino E."/>
            <person name="Morin E."/>
            <person name="Grelet G."/>
            <person name="Kuo A."/>
            <person name="Kohler A."/>
            <person name="Daghino S."/>
            <person name="Barry K."/>
            <person name="Choi C."/>
            <person name="Cichocki N."/>
            <person name="Clum A."/>
            <person name="Copeland A."/>
            <person name="Hainaut M."/>
            <person name="Haridas S."/>
            <person name="Labutti K."/>
            <person name="Lindquist E."/>
            <person name="Lipzen A."/>
            <person name="Khouja H.-R."/>
            <person name="Murat C."/>
            <person name="Ohm R."/>
            <person name="Olson A."/>
            <person name="Spatafora J."/>
            <person name="Veneault-Fourrey C."/>
            <person name="Henrissat B."/>
            <person name="Grigoriev I."/>
            <person name="Martin F."/>
            <person name="Perotto S."/>
        </authorList>
    </citation>
    <scope>NUCLEOTIDE SEQUENCE [LARGE SCALE GENOMIC DNA]</scope>
    <source>
        <strain evidence="5 6">E</strain>
    </source>
</reference>
<evidence type="ECO:0000256" key="1">
    <source>
        <dbReference type="ARBA" id="ARBA00005725"/>
    </source>
</evidence>
<dbReference type="InterPro" id="IPR036291">
    <property type="entry name" value="NAD(P)-bd_dom_sf"/>
</dbReference>
<comment type="similarity">
    <text evidence="1">Belongs to the NmrA-type oxidoreductase family. Isoflavone reductase subfamily.</text>
</comment>
<evidence type="ECO:0000313" key="5">
    <source>
        <dbReference type="EMBL" id="PMD57257.1"/>
    </source>
</evidence>
<dbReference type="EMBL" id="KZ613847">
    <property type="protein sequence ID" value="PMD57257.1"/>
    <property type="molecule type" value="Genomic_DNA"/>
</dbReference>
<keyword evidence="6" id="KW-1185">Reference proteome</keyword>
<feature type="domain" description="NmrA-like" evidence="4">
    <location>
        <begin position="3"/>
        <end position="308"/>
    </location>
</feature>
<proteinExistence type="inferred from homology"/>
<evidence type="ECO:0000259" key="4">
    <source>
        <dbReference type="Pfam" id="PF05368"/>
    </source>
</evidence>
<dbReference type="GO" id="GO:0016491">
    <property type="term" value="F:oxidoreductase activity"/>
    <property type="evidence" value="ECO:0007669"/>
    <property type="project" value="UniProtKB-KW"/>
</dbReference>
<dbReference type="Proteomes" id="UP000235371">
    <property type="component" value="Unassembled WGS sequence"/>
</dbReference>
<dbReference type="SUPFAM" id="SSF51735">
    <property type="entry name" value="NAD(P)-binding Rossmann-fold domains"/>
    <property type="match status" value="1"/>
</dbReference>
<dbReference type="InterPro" id="IPR008030">
    <property type="entry name" value="NmrA-like"/>
</dbReference>
<organism evidence="5 6">
    <name type="scientific">Hyaloscypha bicolor E</name>
    <dbReference type="NCBI Taxonomy" id="1095630"/>
    <lineage>
        <taxon>Eukaryota</taxon>
        <taxon>Fungi</taxon>
        <taxon>Dikarya</taxon>
        <taxon>Ascomycota</taxon>
        <taxon>Pezizomycotina</taxon>
        <taxon>Leotiomycetes</taxon>
        <taxon>Helotiales</taxon>
        <taxon>Hyaloscyphaceae</taxon>
        <taxon>Hyaloscypha</taxon>
        <taxon>Hyaloscypha bicolor</taxon>
    </lineage>
</organism>
<dbReference type="AlphaFoldDB" id="A0A2J6T2K9"/>
<keyword evidence="3" id="KW-0560">Oxidoreductase</keyword>
<dbReference type="InterPro" id="IPR051609">
    <property type="entry name" value="NmrA/Isoflavone_reductase-like"/>
</dbReference>
<dbReference type="PANTHER" id="PTHR47706:SF4">
    <property type="entry name" value="NMRA-LIKE DOMAIN-CONTAINING PROTEIN"/>
    <property type="match status" value="1"/>
</dbReference>
<evidence type="ECO:0000256" key="3">
    <source>
        <dbReference type="ARBA" id="ARBA00023002"/>
    </source>
</evidence>
<dbReference type="OrthoDB" id="10000533at2759"/>
<keyword evidence="2" id="KW-0521">NADP</keyword>
<dbReference type="GeneID" id="36595907"/>
<evidence type="ECO:0000313" key="6">
    <source>
        <dbReference type="Proteomes" id="UP000235371"/>
    </source>
</evidence>
<gene>
    <name evidence="5" type="ORF">K444DRAFT_692891</name>
</gene>
<dbReference type="PANTHER" id="PTHR47706">
    <property type="entry name" value="NMRA-LIKE FAMILY PROTEIN"/>
    <property type="match status" value="1"/>
</dbReference>
<dbReference type="Gene3D" id="3.40.50.720">
    <property type="entry name" value="NAD(P)-binding Rossmann-like Domain"/>
    <property type="match status" value="1"/>
</dbReference>
<dbReference type="Pfam" id="PF05368">
    <property type="entry name" value="NmrA"/>
    <property type="match status" value="1"/>
</dbReference>
<name>A0A2J6T2K9_9HELO</name>
<dbReference type="InParanoid" id="A0A2J6T2K9"/>
<protein>
    <submittedName>
        <fullName evidence="5">NAD(P)-binding protein</fullName>
    </submittedName>
</protein>
<evidence type="ECO:0000256" key="2">
    <source>
        <dbReference type="ARBA" id="ARBA00022857"/>
    </source>
</evidence>
<sequence length="316" mass="34597">MVKIAVAGGSGQVGQEVIDALAAAKKHEIVILSRNKAVTGDSASGVTWLAVNYDDKSQLIEALRGIHTVLSFTQVMDYTPQENLIDAAIAAGVKRFAPSQWGSASTIGMPWWAGKDKIKEYLEKVNENGKVLEYSLFQPGLFLDYLATPYKTAKYLEPLNTMIDFQNRRAIVVDGYDAIMTYTTVKDLAAVVARAADLDGEWPVVGGIRGNRVPVSQILKIGEKVRETTGRAFTVDKVKLGDLERGILTASWTLEASHPSVTGDQVEEMLKTVLIGTLLSSAKGAWDVSDEFNQLLPDFKFTQIEEFLAQVWEGKP</sequence>
<accession>A0A2J6T2K9</accession>